<comment type="subcellular location">
    <subcellularLocation>
        <location evidence="2">Cell membrane</location>
        <topology evidence="2">Multi-pass membrane protein</topology>
    </subcellularLocation>
</comment>
<dbReference type="GO" id="GO:0005886">
    <property type="term" value="C:plasma membrane"/>
    <property type="evidence" value="ECO:0007669"/>
    <property type="project" value="UniProtKB-SubCell"/>
</dbReference>
<gene>
    <name evidence="3" type="ORF">Dthio_PD1231</name>
</gene>
<dbReference type="PANTHER" id="PTHR33269:SF17">
    <property type="entry name" value="NADH-UBIQUINONE OXIDOREDUCTASE CHAIN 6"/>
    <property type="match status" value="1"/>
</dbReference>
<keyword evidence="2" id="KW-0472">Membrane</keyword>
<protein>
    <recommendedName>
        <fullName evidence="2">NADH-quinone oxidoreductase subunit J</fullName>
        <ecNumber evidence="2">7.1.1.-</ecNumber>
    </recommendedName>
</protein>
<dbReference type="GO" id="GO:0048038">
    <property type="term" value="F:quinone binding"/>
    <property type="evidence" value="ECO:0007669"/>
    <property type="project" value="UniProtKB-UniRule"/>
</dbReference>
<keyword evidence="2" id="KW-0874">Quinone</keyword>
<dbReference type="InterPro" id="IPR001457">
    <property type="entry name" value="NADH_UbQ/plastoQ_OxRdtase_su6"/>
</dbReference>
<comment type="catalytic activity">
    <reaction evidence="2">
        <text>a quinone + NADH + 5 H(+)(in) = a quinol + NAD(+) + 4 H(+)(out)</text>
        <dbReference type="Rhea" id="RHEA:57888"/>
        <dbReference type="ChEBI" id="CHEBI:15378"/>
        <dbReference type="ChEBI" id="CHEBI:24646"/>
        <dbReference type="ChEBI" id="CHEBI:57540"/>
        <dbReference type="ChEBI" id="CHEBI:57945"/>
        <dbReference type="ChEBI" id="CHEBI:132124"/>
    </reaction>
</comment>
<name>D6ST76_9BACT</name>
<comment type="caution">
    <text evidence="3">The sequence shown here is derived from an EMBL/GenBank/DDBJ whole genome shotgun (WGS) entry which is preliminary data.</text>
</comment>
<proteinExistence type="inferred from homology"/>
<evidence type="ECO:0000256" key="2">
    <source>
        <dbReference type="RuleBase" id="RU004429"/>
    </source>
</evidence>
<feature type="transmembrane region" description="Helical" evidence="2">
    <location>
        <begin position="145"/>
        <end position="168"/>
    </location>
</feature>
<feature type="transmembrane region" description="Helical" evidence="2">
    <location>
        <begin position="37"/>
        <end position="59"/>
    </location>
</feature>
<dbReference type="AlphaFoldDB" id="D6ST76"/>
<dbReference type="Proteomes" id="UP000005496">
    <property type="component" value="Unassembled WGS sequence"/>
</dbReference>
<feature type="transmembrane region" description="Helical" evidence="2">
    <location>
        <begin position="12"/>
        <end position="30"/>
    </location>
</feature>
<evidence type="ECO:0000256" key="1">
    <source>
        <dbReference type="ARBA" id="ARBA00005698"/>
    </source>
</evidence>
<sequence length="174" mass="18888">MENLEYERLAWAVLFGHIAIIVVGGFMTVLSQSLVRALVGLIMTLFGVAGLFFLMAAPFIALMQILIYVGAVSVLIFFAIMLTNAWPGGDETGRSPGRKYVYAGLAGLVPAVMLATAAIRSAPPSFLVPEETEISVLGRFFLEDFILPFELISLLLTIAMAGAVILAFEMRRKK</sequence>
<dbReference type="RefSeq" id="WP_008871241.1">
    <property type="nucleotide sequence ID" value="NZ_ACJN02000003.1"/>
</dbReference>
<keyword evidence="2" id="KW-0812">Transmembrane</keyword>
<keyword evidence="4" id="KW-1185">Reference proteome</keyword>
<dbReference type="InterPro" id="IPR042106">
    <property type="entry name" value="Nuo/plastoQ_OxRdtase_6_NuoJ"/>
</dbReference>
<keyword evidence="2" id="KW-1003">Cell membrane</keyword>
<dbReference type="Pfam" id="PF00499">
    <property type="entry name" value="Oxidored_q3"/>
    <property type="match status" value="1"/>
</dbReference>
<comment type="function">
    <text evidence="2">NDH-1 shuttles electrons from NADH, via FMN and iron-sulfur (Fe-S) centers, to quinones in the respiratory chain. Couples the redox reaction to proton translocation (for every two electrons transferred, four hydrogen ions are translocated across the cytoplasmic membrane), and thus conserves the redox energy in a proton gradient.</text>
</comment>
<dbReference type="PANTHER" id="PTHR33269">
    <property type="entry name" value="NADH-UBIQUINONE OXIDOREDUCTASE CHAIN 6"/>
    <property type="match status" value="1"/>
</dbReference>
<dbReference type="EC" id="7.1.1.-" evidence="2"/>
<dbReference type="EMBL" id="ACJN02000003">
    <property type="protein sequence ID" value="EFI33892.1"/>
    <property type="molecule type" value="Genomic_DNA"/>
</dbReference>
<comment type="similarity">
    <text evidence="1 2">Belongs to the complex I subunit 6 family.</text>
</comment>
<feature type="transmembrane region" description="Helical" evidence="2">
    <location>
        <begin position="100"/>
        <end position="119"/>
    </location>
</feature>
<evidence type="ECO:0000313" key="3">
    <source>
        <dbReference type="EMBL" id="EFI33892.1"/>
    </source>
</evidence>
<dbReference type="Gene3D" id="1.20.120.1200">
    <property type="entry name" value="NADH-ubiquinone/plastoquinone oxidoreductase chain 6, subunit NuoJ"/>
    <property type="match status" value="1"/>
</dbReference>
<accession>D6ST76</accession>
<organism evidence="3 4">
    <name type="scientific">Desulfonatronospira thiodismutans ASO3-1</name>
    <dbReference type="NCBI Taxonomy" id="555779"/>
    <lineage>
        <taxon>Bacteria</taxon>
        <taxon>Pseudomonadati</taxon>
        <taxon>Thermodesulfobacteriota</taxon>
        <taxon>Desulfovibrionia</taxon>
        <taxon>Desulfovibrionales</taxon>
        <taxon>Desulfonatronovibrionaceae</taxon>
        <taxon>Desulfonatronospira</taxon>
    </lineage>
</organism>
<reference evidence="3" key="1">
    <citation type="submission" date="2010-05" db="EMBL/GenBank/DDBJ databases">
        <title>The draft genome of Desulfonatronospira thiodismutans ASO3-1.</title>
        <authorList>
            <consortium name="US DOE Joint Genome Institute (JGI-PGF)"/>
            <person name="Lucas S."/>
            <person name="Copeland A."/>
            <person name="Lapidus A."/>
            <person name="Cheng J.-F."/>
            <person name="Bruce D."/>
            <person name="Goodwin L."/>
            <person name="Pitluck S."/>
            <person name="Chertkov O."/>
            <person name="Brettin T."/>
            <person name="Detter J.C."/>
            <person name="Han C."/>
            <person name="Land M.L."/>
            <person name="Hauser L."/>
            <person name="Kyrpides N."/>
            <person name="Mikhailova N."/>
            <person name="Muyzer G."/>
            <person name="Woyke T."/>
        </authorList>
    </citation>
    <scope>NUCLEOTIDE SEQUENCE [LARGE SCALE GENOMIC DNA]</scope>
    <source>
        <strain evidence="3">ASO3-1</strain>
    </source>
</reference>
<evidence type="ECO:0000313" key="4">
    <source>
        <dbReference type="Proteomes" id="UP000005496"/>
    </source>
</evidence>
<feature type="transmembrane region" description="Helical" evidence="2">
    <location>
        <begin position="65"/>
        <end position="88"/>
    </location>
</feature>
<keyword evidence="2" id="KW-1133">Transmembrane helix</keyword>
<dbReference type="eggNOG" id="COG0839">
    <property type="taxonomic scope" value="Bacteria"/>
</dbReference>
<dbReference type="OrthoDB" id="5405547at2"/>
<dbReference type="GO" id="GO:0008137">
    <property type="term" value="F:NADH dehydrogenase (ubiquinone) activity"/>
    <property type="evidence" value="ECO:0007669"/>
    <property type="project" value="UniProtKB-UniRule"/>
</dbReference>
<keyword evidence="2" id="KW-0520">NAD</keyword>